<dbReference type="InterPro" id="IPR005828">
    <property type="entry name" value="MFS_sugar_transport-like"/>
</dbReference>
<evidence type="ECO:0000256" key="4">
    <source>
        <dbReference type="ARBA" id="ARBA00023136"/>
    </source>
</evidence>
<feature type="transmembrane region" description="Helical" evidence="5">
    <location>
        <begin position="141"/>
        <end position="161"/>
    </location>
</feature>
<accession>A0A7M4G2J3</accession>
<dbReference type="GO" id="GO:0022857">
    <property type="term" value="F:transmembrane transporter activity"/>
    <property type="evidence" value="ECO:0007669"/>
    <property type="project" value="InterPro"/>
</dbReference>
<feature type="domain" description="Major facilitator superfamily (MFS) profile" evidence="6">
    <location>
        <begin position="12"/>
        <end position="317"/>
    </location>
</feature>
<feature type="transmembrane region" description="Helical" evidence="5">
    <location>
        <begin position="167"/>
        <end position="188"/>
    </location>
</feature>
<evidence type="ECO:0000259" key="6">
    <source>
        <dbReference type="PROSITE" id="PS50850"/>
    </source>
</evidence>
<evidence type="ECO:0000313" key="8">
    <source>
        <dbReference type="Proteomes" id="UP000594220"/>
    </source>
</evidence>
<evidence type="ECO:0000256" key="1">
    <source>
        <dbReference type="ARBA" id="ARBA00004141"/>
    </source>
</evidence>
<evidence type="ECO:0000256" key="2">
    <source>
        <dbReference type="ARBA" id="ARBA00022692"/>
    </source>
</evidence>
<sequence length="317" mass="36180">MTKLYTFFILCLLSAAFTPVYVGVFFLGFIPEHRCLSPGVAELSSRCGWNLEEELNYTVPKWGIHGESSTSRCRRFDVDWNTTGLSCSNPLENFTSQSRVPLTLCKDGWVYDSPGTSIVTEVRIYILPLTLIIKAKFGRKLCIFVTIIANAISGILVALAPTYLWVMIFRFLQGLVSKGSWTAGYILITEIVGPSYRKTVGILYQVAFTVGLLVLDAVAYIIPHWRWLQLAFTLPGFLFLFNYWCLPESPRWLISQRRNEKAMKIIHSIAQKNGKKLPSLPGSLLREEHCEELRPSPVDLVRTPQMRKHTFILMYNW</sequence>
<dbReference type="Pfam" id="PF00083">
    <property type="entry name" value="Sugar_tr"/>
    <property type="match status" value="1"/>
</dbReference>
<reference evidence="7" key="2">
    <citation type="submission" date="2025-09" db="UniProtKB">
        <authorList>
            <consortium name="Ensembl"/>
        </authorList>
    </citation>
    <scope>IDENTIFICATION</scope>
</reference>
<name>A0A7M4G2J3_CROPO</name>
<comment type="subcellular location">
    <subcellularLocation>
        <location evidence="1">Membrane</location>
        <topology evidence="1">Multi-pass membrane protein</topology>
    </subcellularLocation>
</comment>
<dbReference type="AlphaFoldDB" id="A0A7M4G2J3"/>
<evidence type="ECO:0000313" key="7">
    <source>
        <dbReference type="Ensembl" id="ENSCPRP00005025539.1"/>
    </source>
</evidence>
<dbReference type="Gene3D" id="1.20.1250.20">
    <property type="entry name" value="MFS general substrate transporter like domains"/>
    <property type="match status" value="1"/>
</dbReference>
<dbReference type="GeneTree" id="ENSGT00940000155089"/>
<dbReference type="OMA" id="RTEVCCH"/>
<feature type="transmembrane region" description="Helical" evidence="5">
    <location>
        <begin position="227"/>
        <end position="246"/>
    </location>
</feature>
<protein>
    <recommendedName>
        <fullName evidence="6">Major facilitator superfamily (MFS) profile domain-containing protein</fullName>
    </recommendedName>
</protein>
<dbReference type="Proteomes" id="UP000594220">
    <property type="component" value="Unplaced"/>
</dbReference>
<keyword evidence="2 5" id="KW-0812">Transmembrane</keyword>
<keyword evidence="8" id="KW-1185">Reference proteome</keyword>
<dbReference type="GO" id="GO:0016020">
    <property type="term" value="C:membrane"/>
    <property type="evidence" value="ECO:0007669"/>
    <property type="project" value="UniProtKB-SubCell"/>
</dbReference>
<proteinExistence type="predicted"/>
<dbReference type="PROSITE" id="PS50850">
    <property type="entry name" value="MFS"/>
    <property type="match status" value="1"/>
</dbReference>
<evidence type="ECO:0000256" key="5">
    <source>
        <dbReference type="SAM" id="Phobius"/>
    </source>
</evidence>
<dbReference type="InterPro" id="IPR020846">
    <property type="entry name" value="MFS_dom"/>
</dbReference>
<feature type="transmembrane region" description="Helical" evidence="5">
    <location>
        <begin position="6"/>
        <end position="30"/>
    </location>
</feature>
<keyword evidence="3 5" id="KW-1133">Transmembrane helix</keyword>
<reference evidence="7" key="1">
    <citation type="submission" date="2025-08" db="UniProtKB">
        <authorList>
            <consortium name="Ensembl"/>
        </authorList>
    </citation>
    <scope>IDENTIFICATION</scope>
</reference>
<dbReference type="SUPFAM" id="SSF103473">
    <property type="entry name" value="MFS general substrate transporter"/>
    <property type="match status" value="1"/>
</dbReference>
<feature type="transmembrane region" description="Helical" evidence="5">
    <location>
        <begin position="200"/>
        <end position="221"/>
    </location>
</feature>
<organism evidence="7 8">
    <name type="scientific">Crocodylus porosus</name>
    <name type="common">Saltwater crocodile</name>
    <name type="synonym">Estuarine crocodile</name>
    <dbReference type="NCBI Taxonomy" id="8502"/>
    <lineage>
        <taxon>Eukaryota</taxon>
        <taxon>Metazoa</taxon>
        <taxon>Chordata</taxon>
        <taxon>Craniata</taxon>
        <taxon>Vertebrata</taxon>
        <taxon>Euteleostomi</taxon>
        <taxon>Archelosauria</taxon>
        <taxon>Archosauria</taxon>
        <taxon>Crocodylia</taxon>
        <taxon>Longirostres</taxon>
        <taxon>Crocodylidae</taxon>
        <taxon>Crocodylus</taxon>
    </lineage>
</organism>
<dbReference type="InterPro" id="IPR036259">
    <property type="entry name" value="MFS_trans_sf"/>
</dbReference>
<dbReference type="PANTHER" id="PTHR24064">
    <property type="entry name" value="SOLUTE CARRIER FAMILY 22 MEMBER"/>
    <property type="match status" value="1"/>
</dbReference>
<evidence type="ECO:0000256" key="3">
    <source>
        <dbReference type="ARBA" id="ARBA00022989"/>
    </source>
</evidence>
<dbReference type="Ensembl" id="ENSCPRT00005029819.1">
    <property type="protein sequence ID" value="ENSCPRP00005025539.1"/>
    <property type="gene ID" value="ENSCPRG00005017706.1"/>
</dbReference>
<keyword evidence="4 5" id="KW-0472">Membrane</keyword>